<dbReference type="EMBL" id="CABPSN010000003">
    <property type="protein sequence ID" value="VVE06216.1"/>
    <property type="molecule type" value="Genomic_DNA"/>
</dbReference>
<dbReference type="Proteomes" id="UP000366819">
    <property type="component" value="Unassembled WGS sequence"/>
</dbReference>
<organism evidence="1 2">
    <name type="scientific">Pandoraea aquatica</name>
    <dbReference type="NCBI Taxonomy" id="2508290"/>
    <lineage>
        <taxon>Bacteria</taxon>
        <taxon>Pseudomonadati</taxon>
        <taxon>Pseudomonadota</taxon>
        <taxon>Betaproteobacteria</taxon>
        <taxon>Burkholderiales</taxon>
        <taxon>Burkholderiaceae</taxon>
        <taxon>Pandoraea</taxon>
    </lineage>
</organism>
<proteinExistence type="predicted"/>
<evidence type="ECO:0000313" key="1">
    <source>
        <dbReference type="EMBL" id="VVE06216.1"/>
    </source>
</evidence>
<keyword evidence="2" id="KW-1185">Reference proteome</keyword>
<name>A0A5E4V1Y0_9BURK</name>
<dbReference type="AlphaFoldDB" id="A0A5E4V1Y0"/>
<sequence length="258" mass="28152">MLGTCALCQKNADLQDSHLIPKWAYRRACGVQLERAPAPVYVANGSAVLSNAQTKRHLLCEDCEQRFSKSEDYLASLTLPDGEQFKLFSEITRCDTPGNVLARLDRSEHAAHIAYFAASVMWRGCVMTGDCKLGLYESAFRQYLLGKASFPTEGVLSIALIEHSPDVDARGWVSEPTSVKVGMIWVHGFLLAGLAFRCWLGKAVPSKWQQISLTGPNMPKYVSILKPKECADFLAAAELAGTAKPRGKLAKSSLAGPC</sequence>
<gene>
    <name evidence="1" type="ORF">PAQ31011_02406</name>
</gene>
<protein>
    <recommendedName>
        <fullName evidence="3">HNH endonuclease</fullName>
    </recommendedName>
</protein>
<evidence type="ECO:0008006" key="3">
    <source>
        <dbReference type="Google" id="ProtNLM"/>
    </source>
</evidence>
<reference evidence="1 2" key="1">
    <citation type="submission" date="2019-08" db="EMBL/GenBank/DDBJ databases">
        <authorList>
            <person name="Peeters C."/>
        </authorList>
    </citation>
    <scope>NUCLEOTIDE SEQUENCE [LARGE SCALE GENOMIC DNA]</scope>
    <source>
        <strain evidence="1 2">LMG 31011</strain>
    </source>
</reference>
<evidence type="ECO:0000313" key="2">
    <source>
        <dbReference type="Proteomes" id="UP000366819"/>
    </source>
</evidence>
<accession>A0A5E4V1Y0</accession>